<dbReference type="Gene3D" id="1.10.606.20">
    <property type="match status" value="1"/>
</dbReference>
<protein>
    <submittedName>
        <fullName evidence="1">Haloperoxidase</fullName>
    </submittedName>
</protein>
<dbReference type="CDD" id="cd03398">
    <property type="entry name" value="PAP2_haloperoxidase"/>
    <property type="match status" value="1"/>
</dbReference>
<gene>
    <name evidence="1" type="ORF">PODCO_105120</name>
</gene>
<evidence type="ECO:0000313" key="1">
    <source>
        <dbReference type="EMBL" id="VBB71882.1"/>
    </source>
</evidence>
<reference evidence="1" key="1">
    <citation type="submission" date="2018-02" db="EMBL/GenBank/DDBJ databases">
        <authorList>
            <person name="Silar P."/>
        </authorList>
    </citation>
    <scope>NUCLEOTIDE SEQUENCE [LARGE SCALE GENOMIC DNA]</scope>
    <source>
        <strain evidence="1">T</strain>
    </source>
</reference>
<dbReference type="InterPro" id="IPR036938">
    <property type="entry name" value="PAP2/HPO_sf"/>
</dbReference>
<organism evidence="1 2">
    <name type="scientific">Podospora comata</name>
    <dbReference type="NCBI Taxonomy" id="48703"/>
    <lineage>
        <taxon>Eukaryota</taxon>
        <taxon>Fungi</taxon>
        <taxon>Dikarya</taxon>
        <taxon>Ascomycota</taxon>
        <taxon>Pezizomycotina</taxon>
        <taxon>Sordariomycetes</taxon>
        <taxon>Sordariomycetidae</taxon>
        <taxon>Sordariales</taxon>
        <taxon>Podosporaceae</taxon>
        <taxon>Podospora</taxon>
    </lineage>
</organism>
<dbReference type="PANTHER" id="PTHR34599:SF1">
    <property type="entry name" value="PHOSPHATIDIC ACID PHOSPHATASE TYPE 2_HALOPEROXIDASE DOMAIN-CONTAINING PROTEIN"/>
    <property type="match status" value="1"/>
</dbReference>
<evidence type="ECO:0000313" key="2">
    <source>
        <dbReference type="Proteomes" id="UP000280685"/>
    </source>
</evidence>
<dbReference type="PANTHER" id="PTHR34599">
    <property type="entry name" value="PEROXIDASE-RELATED"/>
    <property type="match status" value="1"/>
</dbReference>
<dbReference type="InterPro" id="IPR052559">
    <property type="entry name" value="V-haloperoxidase"/>
</dbReference>
<proteinExistence type="predicted"/>
<name>A0ABY6RUL7_PODCO</name>
<dbReference type="SUPFAM" id="SSF48317">
    <property type="entry name" value="Acid phosphatase/Vanadium-dependent haloperoxidase"/>
    <property type="match status" value="1"/>
</dbReference>
<accession>A0ABY6RUL7</accession>
<dbReference type="Proteomes" id="UP000280685">
    <property type="component" value="Chromosome 1"/>
</dbReference>
<keyword evidence="2" id="KW-1185">Reference proteome</keyword>
<sequence length="428" mass="46662">MQVIFRVHKHPSSGSTLSLGTVATVVGVVNAAFPTDIVYYWVDQSAVVVNATGGLSSPPSGWYTAVVQGAVYEAAVNSKRESLEFQQLAISHAAHDAILWVYHGSRQYAPVDAALRAVIPIIGLDPNSSKGKQAAKIGQAAAAKVAKARADDNLVNFVDFTFGPKQPGVYQSTPGGAPLPDTPQARFTRPFAALGDITRFRSPPPPKTDSAEYEADFLFVKSVGAVNSANRSAYDTDTAYFWRESSVTGWNRFAGAIVGSKLDKKPLESAKFYAQLNYAIANAGFASWDVKYTYQGWRPVTAVHYPDVWLKSGRNETDTNWVPLLRPTPSHPDYVSTHSTFGSAAAHVIKAWNKGDRIDATWSSNVTLDNRGVITRRYTSVQFANEENSISRQFGGIHFKFAGTEGLKLGDKVAEATLKVFDKNWDKF</sequence>
<dbReference type="EMBL" id="LR026964">
    <property type="protein sequence ID" value="VBB71882.1"/>
    <property type="molecule type" value="Genomic_DNA"/>
</dbReference>